<dbReference type="Pfam" id="PF12796">
    <property type="entry name" value="Ank_2"/>
    <property type="match status" value="1"/>
</dbReference>
<dbReference type="AlphaFoldDB" id="A0ABD0L889"/>
<protein>
    <recommendedName>
        <fullName evidence="5">Ankyrin</fullName>
    </recommendedName>
</protein>
<dbReference type="PANTHER" id="PTHR24118:SF99">
    <property type="entry name" value="POTE ANKYRIN DOMAIN FAMILY MEMBER 3C-RELATED"/>
    <property type="match status" value="1"/>
</dbReference>
<evidence type="ECO:0000313" key="4">
    <source>
        <dbReference type="Proteomes" id="UP001519460"/>
    </source>
</evidence>
<feature type="region of interest" description="Disordered" evidence="2">
    <location>
        <begin position="102"/>
        <end position="125"/>
    </location>
</feature>
<evidence type="ECO:0000313" key="3">
    <source>
        <dbReference type="EMBL" id="KAK7495387.1"/>
    </source>
</evidence>
<reference evidence="3 4" key="1">
    <citation type="journal article" date="2023" name="Sci. Data">
        <title>Genome assembly of the Korean intertidal mud-creeper Batillaria attramentaria.</title>
        <authorList>
            <person name="Patra A.K."/>
            <person name="Ho P.T."/>
            <person name="Jun S."/>
            <person name="Lee S.J."/>
            <person name="Kim Y."/>
            <person name="Won Y.J."/>
        </authorList>
    </citation>
    <scope>NUCLEOTIDE SEQUENCE [LARGE SCALE GENOMIC DNA]</scope>
    <source>
        <strain evidence="3">Wonlab-2016</strain>
    </source>
</reference>
<dbReference type="SUPFAM" id="SSF48403">
    <property type="entry name" value="Ankyrin repeat"/>
    <property type="match status" value="1"/>
</dbReference>
<organism evidence="3 4">
    <name type="scientific">Batillaria attramentaria</name>
    <dbReference type="NCBI Taxonomy" id="370345"/>
    <lineage>
        <taxon>Eukaryota</taxon>
        <taxon>Metazoa</taxon>
        <taxon>Spiralia</taxon>
        <taxon>Lophotrochozoa</taxon>
        <taxon>Mollusca</taxon>
        <taxon>Gastropoda</taxon>
        <taxon>Caenogastropoda</taxon>
        <taxon>Sorbeoconcha</taxon>
        <taxon>Cerithioidea</taxon>
        <taxon>Batillariidae</taxon>
        <taxon>Batillaria</taxon>
    </lineage>
</organism>
<sequence length="125" mass="13863">MLLDIEAVGETKGKGGPTAQYAASRNETMVKIILPARHGVRVNSTDRNGRTPLHLACETGSKETVQILCDHHADLQARTESNMTPKDVAKSHNHEEIVNLLDKLEKGNTTSNQPPRRLEEFQPQE</sequence>
<dbReference type="Proteomes" id="UP001519460">
    <property type="component" value="Unassembled WGS sequence"/>
</dbReference>
<feature type="compositionally biased region" description="Basic and acidic residues" evidence="2">
    <location>
        <begin position="116"/>
        <end position="125"/>
    </location>
</feature>
<dbReference type="InterPro" id="IPR036770">
    <property type="entry name" value="Ankyrin_rpt-contain_sf"/>
</dbReference>
<dbReference type="PROSITE" id="PS50088">
    <property type="entry name" value="ANK_REPEAT"/>
    <property type="match status" value="1"/>
</dbReference>
<evidence type="ECO:0008006" key="5">
    <source>
        <dbReference type="Google" id="ProtNLM"/>
    </source>
</evidence>
<name>A0ABD0L889_9CAEN</name>
<dbReference type="Gene3D" id="1.25.40.20">
    <property type="entry name" value="Ankyrin repeat-containing domain"/>
    <property type="match status" value="1"/>
</dbReference>
<dbReference type="EMBL" id="JACVVK020000075">
    <property type="protein sequence ID" value="KAK7495387.1"/>
    <property type="molecule type" value="Genomic_DNA"/>
</dbReference>
<proteinExistence type="predicted"/>
<keyword evidence="1" id="KW-0040">ANK repeat</keyword>
<dbReference type="PROSITE" id="PS50297">
    <property type="entry name" value="ANK_REP_REGION"/>
    <property type="match status" value="1"/>
</dbReference>
<dbReference type="SMART" id="SM00248">
    <property type="entry name" value="ANK"/>
    <property type="match status" value="2"/>
</dbReference>
<dbReference type="InterPro" id="IPR002110">
    <property type="entry name" value="Ankyrin_rpt"/>
</dbReference>
<keyword evidence="4" id="KW-1185">Reference proteome</keyword>
<dbReference type="PANTHER" id="PTHR24118">
    <property type="entry name" value="POTE ANKYRIN DOMAIN"/>
    <property type="match status" value="1"/>
</dbReference>
<gene>
    <name evidence="3" type="ORF">BaRGS_00013326</name>
</gene>
<evidence type="ECO:0000256" key="2">
    <source>
        <dbReference type="SAM" id="MobiDB-lite"/>
    </source>
</evidence>
<comment type="caution">
    <text evidence="3">The sequence shown here is derived from an EMBL/GenBank/DDBJ whole genome shotgun (WGS) entry which is preliminary data.</text>
</comment>
<evidence type="ECO:0000256" key="1">
    <source>
        <dbReference type="PROSITE-ProRule" id="PRU00023"/>
    </source>
</evidence>
<feature type="repeat" description="ANK" evidence="1">
    <location>
        <begin position="48"/>
        <end position="80"/>
    </location>
</feature>
<accession>A0ABD0L889</accession>